<feature type="domain" description="C2" evidence="2">
    <location>
        <begin position="1"/>
        <end position="104"/>
    </location>
</feature>
<evidence type="ECO:0000313" key="3">
    <source>
        <dbReference type="EMBL" id="KCW45878.1"/>
    </source>
</evidence>
<feature type="compositionally biased region" description="Pro residues" evidence="1">
    <location>
        <begin position="154"/>
        <end position="168"/>
    </location>
</feature>
<dbReference type="OMA" id="WKLEITI"/>
<dbReference type="Gramene" id="KCW45878">
    <property type="protein sequence ID" value="KCW45878"/>
    <property type="gene ID" value="EUGRSUZ_L00247"/>
</dbReference>
<feature type="region of interest" description="Disordered" evidence="1">
    <location>
        <begin position="154"/>
        <end position="184"/>
    </location>
</feature>
<gene>
    <name evidence="3" type="ORF">EUGRSUZ_L00247</name>
</gene>
<protein>
    <recommendedName>
        <fullName evidence="2">C2 domain-containing protein</fullName>
    </recommendedName>
</protein>
<dbReference type="AlphaFoldDB" id="A0A058ZVP5"/>
<proteinExistence type="predicted"/>
<accession>A0A058ZVP5</accession>
<dbReference type="PROSITE" id="PS50004">
    <property type="entry name" value="C2"/>
    <property type="match status" value="1"/>
</dbReference>
<name>A0A058ZVP5_EUCGR</name>
<dbReference type="Gene3D" id="2.60.40.150">
    <property type="entry name" value="C2 domain"/>
    <property type="match status" value="1"/>
</dbReference>
<dbReference type="EMBL" id="KK198769">
    <property type="protein sequence ID" value="KCW45878.1"/>
    <property type="molecule type" value="Genomic_DNA"/>
</dbReference>
<dbReference type="Pfam" id="PF00168">
    <property type="entry name" value="C2"/>
    <property type="match status" value="1"/>
</dbReference>
<sequence length="379" mass="39177">MGVWKLEITIISAKLLKPHDVYLTVSLSGDQKQHAPVPEKGSMNPWSGHTFSFDVNEAAVHTSYLKFKIKYKCMSVYKKTIGEIDVQVRDLLGMGATGVKPEVIGLEVRSSSQETVAVLNFSYELRQQFLIAAPSVGMPVMGYPVLPASVSAPSYPPPAPGTGPPPSADKPATDYPPAAAPPAAYPPPMPGAAPYTLTAHPANAVPTYGYQPPAHVHLPAGHGNPAPLPPAAYPPPMPGAAPYTQTAHPANAVPTYGYQPPAHAHLPAGHGNPAPPPPAAYTATAYGAGNQYAAPPLPAAYPTTPTWAAPFSLAAHVVSILASGNRPPAHAHLLAGHGCAAPPPVSGGNFLQRLMGGVVSGVAVQEISDLLGSTNDPTQ</sequence>
<dbReference type="PANTHER" id="PTHR32246">
    <property type="entry name" value="INGRESSION PROTEIN FIC1"/>
    <property type="match status" value="1"/>
</dbReference>
<dbReference type="SMART" id="SM00239">
    <property type="entry name" value="C2"/>
    <property type="match status" value="1"/>
</dbReference>
<dbReference type="SUPFAM" id="SSF49562">
    <property type="entry name" value="C2 domain (Calcium/lipid-binding domain, CaLB)"/>
    <property type="match status" value="1"/>
</dbReference>
<reference evidence="3" key="1">
    <citation type="submission" date="2013-07" db="EMBL/GenBank/DDBJ databases">
        <title>The genome of Eucalyptus grandis.</title>
        <authorList>
            <person name="Schmutz J."/>
            <person name="Hayes R."/>
            <person name="Myburg A."/>
            <person name="Tuskan G."/>
            <person name="Grattapaglia D."/>
            <person name="Rokhsar D.S."/>
        </authorList>
    </citation>
    <scope>NUCLEOTIDE SEQUENCE</scope>
    <source>
        <tissue evidence="3">Leaf extractions</tissue>
    </source>
</reference>
<dbReference type="InterPro" id="IPR000008">
    <property type="entry name" value="C2_dom"/>
</dbReference>
<organism evidence="3">
    <name type="scientific">Eucalyptus grandis</name>
    <name type="common">Flooded gum</name>
    <dbReference type="NCBI Taxonomy" id="71139"/>
    <lineage>
        <taxon>Eukaryota</taxon>
        <taxon>Viridiplantae</taxon>
        <taxon>Streptophyta</taxon>
        <taxon>Embryophyta</taxon>
        <taxon>Tracheophyta</taxon>
        <taxon>Spermatophyta</taxon>
        <taxon>Magnoliopsida</taxon>
        <taxon>eudicotyledons</taxon>
        <taxon>Gunneridae</taxon>
        <taxon>Pentapetalae</taxon>
        <taxon>rosids</taxon>
        <taxon>malvids</taxon>
        <taxon>Myrtales</taxon>
        <taxon>Myrtaceae</taxon>
        <taxon>Myrtoideae</taxon>
        <taxon>Eucalypteae</taxon>
        <taxon>Eucalyptus</taxon>
    </lineage>
</organism>
<evidence type="ECO:0000259" key="2">
    <source>
        <dbReference type="PROSITE" id="PS50004"/>
    </source>
</evidence>
<dbReference type="InterPro" id="IPR035892">
    <property type="entry name" value="C2_domain_sf"/>
</dbReference>
<dbReference type="InParanoid" id="A0A058ZVP5"/>
<evidence type="ECO:0000256" key="1">
    <source>
        <dbReference type="SAM" id="MobiDB-lite"/>
    </source>
</evidence>
<dbReference type="PANTHER" id="PTHR32246:SF163">
    <property type="entry name" value="PROTEIN SRC2-LIKE"/>
    <property type="match status" value="1"/>
</dbReference>